<evidence type="ECO:0000313" key="4">
    <source>
        <dbReference type="Proteomes" id="UP000245702"/>
    </source>
</evidence>
<evidence type="ECO:0000256" key="1">
    <source>
        <dbReference type="SAM" id="Phobius"/>
    </source>
</evidence>
<feature type="domain" description="Helix-hairpin-helix DNA-binding motif class 1" evidence="2">
    <location>
        <begin position="189"/>
        <end position="208"/>
    </location>
</feature>
<dbReference type="SMART" id="SM00278">
    <property type="entry name" value="HhH1"/>
    <property type="match status" value="2"/>
</dbReference>
<keyword evidence="1" id="KW-0812">Transmembrane</keyword>
<dbReference type="Gene3D" id="3.10.560.10">
    <property type="entry name" value="Outer membrane lipoprotein wza domain like"/>
    <property type="match status" value="1"/>
</dbReference>
<gene>
    <name evidence="3" type="primary">comEA</name>
    <name evidence="3" type="ORF">SSPH_00095</name>
</gene>
<comment type="caution">
    <text evidence="3">The sequence shown here is derived from an EMBL/GenBank/DDBJ whole genome shotgun (WGS) entry which is preliminary data.</text>
</comment>
<dbReference type="InterPro" id="IPR003583">
    <property type="entry name" value="Hlx-hairpin-Hlx_DNA-bd_motif"/>
</dbReference>
<organism evidence="3 4">
    <name type="scientific">Sporomusa sphaeroides DSM 2875</name>
    <dbReference type="NCBI Taxonomy" id="1337886"/>
    <lineage>
        <taxon>Bacteria</taxon>
        <taxon>Bacillati</taxon>
        <taxon>Bacillota</taxon>
        <taxon>Negativicutes</taxon>
        <taxon>Selenomonadales</taxon>
        <taxon>Sporomusaceae</taxon>
        <taxon>Sporomusa</taxon>
    </lineage>
</organism>
<proteinExistence type="predicted"/>
<dbReference type="SUPFAM" id="SSF47781">
    <property type="entry name" value="RuvA domain 2-like"/>
    <property type="match status" value="1"/>
</dbReference>
<sequence length="241" mass="26122">MSMAISVKQFTKNENWAGYYPNLLKYIQKYKVGYHCMGILQRKLIIIIMLACGILAYSCYSFVQKTSADRALNTAAPSPETLQNSNPIPAGKGEEDEVVVYVSGGVSKPGVYKFFRGSRVVDAVALAGGFMPGADAAKINLAMLLKDEMQIHVPYAAIPVSNNPGMAVPANANTGSSGDKVNINTASKEELDKLPGIGPAIAERIIEYRTNIEPFRDIADIKKVPGIGEAKYNQFKNKISL</sequence>
<dbReference type="InterPro" id="IPR051675">
    <property type="entry name" value="Endo/Exo/Phosphatase_dom_1"/>
</dbReference>
<protein>
    <submittedName>
        <fullName evidence="3">ComE operon protein 1</fullName>
    </submittedName>
</protein>
<accession>A0ABP2C215</accession>
<feature type="transmembrane region" description="Helical" evidence="1">
    <location>
        <begin position="44"/>
        <end position="63"/>
    </location>
</feature>
<dbReference type="PANTHER" id="PTHR21180">
    <property type="entry name" value="ENDONUCLEASE/EXONUCLEASE/PHOSPHATASE FAMILY DOMAIN-CONTAINING PROTEIN 1"/>
    <property type="match status" value="1"/>
</dbReference>
<feature type="domain" description="Helix-hairpin-helix DNA-binding motif class 1" evidence="2">
    <location>
        <begin position="219"/>
        <end position="238"/>
    </location>
</feature>
<dbReference type="InterPro" id="IPR004509">
    <property type="entry name" value="Competence_ComEA_HhH"/>
</dbReference>
<keyword evidence="4" id="KW-1185">Reference proteome</keyword>
<dbReference type="Pfam" id="PF10531">
    <property type="entry name" value="SLBB"/>
    <property type="match status" value="1"/>
</dbReference>
<evidence type="ECO:0000313" key="3">
    <source>
        <dbReference type="EMBL" id="CVK17463.1"/>
    </source>
</evidence>
<dbReference type="Proteomes" id="UP000245702">
    <property type="component" value="Unassembled WGS sequence"/>
</dbReference>
<dbReference type="Pfam" id="PF12836">
    <property type="entry name" value="HHH_3"/>
    <property type="match status" value="1"/>
</dbReference>
<name>A0ABP2C215_9FIRM</name>
<dbReference type="Gene3D" id="1.10.150.320">
    <property type="entry name" value="Photosystem II 12 kDa extrinsic protein"/>
    <property type="match status" value="1"/>
</dbReference>
<dbReference type="InterPro" id="IPR010994">
    <property type="entry name" value="RuvA_2-like"/>
</dbReference>
<dbReference type="EMBL" id="FCOW01000001">
    <property type="protein sequence ID" value="CVK17463.1"/>
    <property type="molecule type" value="Genomic_DNA"/>
</dbReference>
<reference evidence="3 4" key="1">
    <citation type="submission" date="2016-01" db="EMBL/GenBank/DDBJ databases">
        <authorList>
            <person name="Brown R."/>
        </authorList>
    </citation>
    <scope>NUCLEOTIDE SEQUENCE [LARGE SCALE GENOMIC DNA]</scope>
    <source>
        <strain evidence="3">Sporomusa sphaeroides DSM 2875</strain>
    </source>
</reference>
<dbReference type="NCBIfam" id="TIGR00426">
    <property type="entry name" value="competence protein ComEA helix-hairpin-helix repeat region"/>
    <property type="match status" value="1"/>
</dbReference>
<keyword evidence="1" id="KW-1133">Transmembrane helix</keyword>
<evidence type="ECO:0000259" key="2">
    <source>
        <dbReference type="SMART" id="SM00278"/>
    </source>
</evidence>
<dbReference type="PANTHER" id="PTHR21180:SF32">
    <property type="entry name" value="ENDONUCLEASE_EXONUCLEASE_PHOSPHATASE FAMILY DOMAIN-CONTAINING PROTEIN 1"/>
    <property type="match status" value="1"/>
</dbReference>
<keyword evidence="1" id="KW-0472">Membrane</keyword>
<dbReference type="InterPro" id="IPR019554">
    <property type="entry name" value="Soluble_ligand-bd"/>
</dbReference>